<comment type="caution">
    <text evidence="2">The sequence shown here is derived from an EMBL/GenBank/DDBJ whole genome shotgun (WGS) entry which is preliminary data.</text>
</comment>
<feature type="region of interest" description="Disordered" evidence="1">
    <location>
        <begin position="1"/>
        <end position="20"/>
    </location>
</feature>
<accession>A0ABD5Y5T9</accession>
<proteinExistence type="predicted"/>
<evidence type="ECO:0000313" key="2">
    <source>
        <dbReference type="EMBL" id="MFC7142728.1"/>
    </source>
</evidence>
<dbReference type="GeneID" id="78823077"/>
<gene>
    <name evidence="2" type="ORF">ACFQMA_23195</name>
</gene>
<dbReference type="AlphaFoldDB" id="A0ABD5Y5T9"/>
<reference evidence="2 3" key="1">
    <citation type="journal article" date="2019" name="Int. J. Syst. Evol. Microbiol.">
        <title>The Global Catalogue of Microorganisms (GCM) 10K type strain sequencing project: providing services to taxonomists for standard genome sequencing and annotation.</title>
        <authorList>
            <consortium name="The Broad Institute Genomics Platform"/>
            <consortium name="The Broad Institute Genome Sequencing Center for Infectious Disease"/>
            <person name="Wu L."/>
            <person name="Ma J."/>
        </authorList>
    </citation>
    <scope>NUCLEOTIDE SEQUENCE [LARGE SCALE GENOMIC DNA]</scope>
    <source>
        <strain evidence="2 3">XZYJT29</strain>
    </source>
</reference>
<evidence type="ECO:0000256" key="1">
    <source>
        <dbReference type="SAM" id="MobiDB-lite"/>
    </source>
</evidence>
<feature type="region of interest" description="Disordered" evidence="1">
    <location>
        <begin position="453"/>
        <end position="479"/>
    </location>
</feature>
<name>A0ABD5Y5T9_9EURY</name>
<sequence>MSWENLEGGQESSQHKGEAYRRRVEEYLESKEFLSTGDPYSGTSDIRLTRPAHNEEKIFRVETKNTKASLADDTLLTELTRQFIDFYVTSEEFEFHIFAVDYADQRRWKNVFRDRTRKEDEVERLYDDICEKHKLNQDETERFEELDFDDFWRFLESVHIKKAGYERLGELITENESREQREKKWEFFTRENKPVKKPGELIPNFLRITQFPQSIWTAPALTTDYKEVYKENPRHLPIWFEGTTAFSLIPPEQMSDSLVKFVNTDEAVAHDFESWITDDSTDLRIGKILLNNQLTWRGEELHDNCKVIRHKGTYKLVFTTNRPVQQTLDGDVKQGEERMSKDGYTATIGVKGVVGHRYGSISIKQYDGHYYPFIETGWVFSQEGFGENIITGEFASTLHHWLRKNGYDQHPNHRAQFKQWLHHLRTGVSGADEPHISELGRVDPDQCMKFSRPTGMTLDVRPPQNSAEQNALMEGDQVE</sequence>
<protein>
    <submittedName>
        <fullName evidence="2">Uncharacterized protein</fullName>
    </submittedName>
</protein>
<keyword evidence="3" id="KW-1185">Reference proteome</keyword>
<evidence type="ECO:0000313" key="3">
    <source>
        <dbReference type="Proteomes" id="UP001596432"/>
    </source>
</evidence>
<dbReference type="EMBL" id="JBHTAS010000001">
    <property type="protein sequence ID" value="MFC7142728.1"/>
    <property type="molecule type" value="Genomic_DNA"/>
</dbReference>
<organism evidence="2 3">
    <name type="scientific">Halosimplex aquaticum</name>
    <dbReference type="NCBI Taxonomy" id="3026162"/>
    <lineage>
        <taxon>Archaea</taxon>
        <taxon>Methanobacteriati</taxon>
        <taxon>Methanobacteriota</taxon>
        <taxon>Stenosarchaea group</taxon>
        <taxon>Halobacteria</taxon>
        <taxon>Halobacteriales</taxon>
        <taxon>Haloarculaceae</taxon>
        <taxon>Halosimplex</taxon>
    </lineage>
</organism>
<dbReference type="Proteomes" id="UP001596432">
    <property type="component" value="Unassembled WGS sequence"/>
</dbReference>
<dbReference type="RefSeq" id="WP_274323781.1">
    <property type="nucleotide sequence ID" value="NZ_CP118158.1"/>
</dbReference>